<evidence type="ECO:0000313" key="1">
    <source>
        <dbReference type="Proteomes" id="UP000694941"/>
    </source>
</evidence>
<reference evidence="2" key="1">
    <citation type="submission" date="2025-08" db="UniProtKB">
        <authorList>
            <consortium name="RefSeq"/>
        </authorList>
    </citation>
    <scope>IDENTIFICATION</scope>
    <source>
        <tissue evidence="2">Muscle</tissue>
    </source>
</reference>
<accession>A0ABM1RY23</accession>
<evidence type="ECO:0000313" key="2">
    <source>
        <dbReference type="RefSeq" id="XP_022236278.1"/>
    </source>
</evidence>
<dbReference type="GeneID" id="111083860"/>
<proteinExistence type="predicted"/>
<dbReference type="RefSeq" id="XP_022236278.1">
    <property type="nucleotide sequence ID" value="XM_022380570.1"/>
</dbReference>
<sequence>SLYTQSLAAHYTPAVVQTISNPDGTVSIIHIDPGSAVVTLPDGTQAQVRTVNEIQGSSSEENQNVQSLTEITAASHPEVTNQSNQHFLPLNVSLHGDMLATLTEATLNQDGQIIFTGEDGTQSAFPVSGVVTIPVSMYRTVVSSMSNLTDGQASHPGLHVRMANLGTAECTETQSLGIVNTSERIEPIAVTTPASLENNN</sequence>
<name>A0ABM1RY23_LIMPO</name>
<gene>
    <name evidence="2" type="primary">LOC111083860</name>
</gene>
<organism evidence="1 2">
    <name type="scientific">Limulus polyphemus</name>
    <name type="common">Atlantic horseshoe crab</name>
    <dbReference type="NCBI Taxonomy" id="6850"/>
    <lineage>
        <taxon>Eukaryota</taxon>
        <taxon>Metazoa</taxon>
        <taxon>Ecdysozoa</taxon>
        <taxon>Arthropoda</taxon>
        <taxon>Chelicerata</taxon>
        <taxon>Merostomata</taxon>
        <taxon>Xiphosura</taxon>
        <taxon>Limulidae</taxon>
        <taxon>Limulus</taxon>
    </lineage>
</organism>
<protein>
    <submittedName>
        <fullName evidence="2">Nuclear respiratory factor 1-like</fullName>
    </submittedName>
</protein>
<keyword evidence="1" id="KW-1185">Reference proteome</keyword>
<dbReference type="InterPro" id="IPR039142">
    <property type="entry name" value="NRF1/Ewg"/>
</dbReference>
<feature type="non-terminal residue" evidence="2">
    <location>
        <position position="1"/>
    </location>
</feature>
<dbReference type="Proteomes" id="UP000694941">
    <property type="component" value="Unplaced"/>
</dbReference>
<dbReference type="PANTHER" id="PTHR20338">
    <property type="entry name" value="NUCLEAR RESPIRATORY FACTOR 1"/>
    <property type="match status" value="1"/>
</dbReference>